<dbReference type="GeneID" id="26660008"/>
<dbReference type="STRING" id="1407499.HHUB_3396"/>
<dbReference type="InterPro" id="IPR055958">
    <property type="entry name" value="DUF7536"/>
</dbReference>
<gene>
    <name evidence="2" type="ORF">HHUB_3396</name>
</gene>
<dbReference type="KEGG" id="hhb:Hhub_3396"/>
<keyword evidence="1" id="KW-0812">Transmembrane</keyword>
<dbReference type="EMBL" id="LN831302">
    <property type="protein sequence ID" value="CQH61203.1"/>
    <property type="molecule type" value="Genomic_DNA"/>
</dbReference>
<organism evidence="2 3">
    <name type="scientific">Halobacterium hubeiense</name>
    <dbReference type="NCBI Taxonomy" id="1407499"/>
    <lineage>
        <taxon>Archaea</taxon>
        <taxon>Methanobacteriati</taxon>
        <taxon>Methanobacteriota</taxon>
        <taxon>Stenosarchaea group</taxon>
        <taxon>Halobacteria</taxon>
        <taxon>Halobacteriales</taxon>
        <taxon>Halobacteriaceae</taxon>
        <taxon>Halobacterium</taxon>
    </lineage>
</organism>
<evidence type="ECO:0000256" key="1">
    <source>
        <dbReference type="SAM" id="Phobius"/>
    </source>
</evidence>
<dbReference type="Pfam" id="PF24380">
    <property type="entry name" value="DUF7536"/>
    <property type="match status" value="1"/>
</dbReference>
<dbReference type="Proteomes" id="UP000066737">
    <property type="component" value="Chromosome I"/>
</dbReference>
<dbReference type="AlphaFoldDB" id="A0A0U5D0E2"/>
<evidence type="ECO:0000313" key="3">
    <source>
        <dbReference type="Proteomes" id="UP000066737"/>
    </source>
</evidence>
<sequence length="95" mass="10060">MSERSERPADAASDRPGVDNFVRALGVVTQAKRGFAVGLLVAVATYYFFVVASGGSPYSTAYLVALAAVLAFTVGLLATFAFTAGAAYRLYRRLE</sequence>
<dbReference type="RefSeq" id="WP_059057740.1">
    <property type="nucleotide sequence ID" value="NZ_CEML01000001.1"/>
</dbReference>
<name>A0A0U5D0E2_9EURY</name>
<keyword evidence="1" id="KW-0472">Membrane</keyword>
<evidence type="ECO:0000313" key="2">
    <source>
        <dbReference type="EMBL" id="CQH61203.1"/>
    </source>
</evidence>
<reference evidence="3" key="1">
    <citation type="journal article" date="2016" name="Environ. Microbiol.">
        <title>The complete genome of a viable archaeum isolated from 123-million-year-old rock salt.</title>
        <authorList>
            <person name="Jaakkola S.T."/>
            <person name="Pfeiffer F."/>
            <person name="Ravantti J.J."/>
            <person name="Guo Q."/>
            <person name="Liu Y."/>
            <person name="Chen X."/>
            <person name="Ma H."/>
            <person name="Yang C."/>
            <person name="Oksanen H.M."/>
            <person name="Bamford D.H."/>
        </authorList>
    </citation>
    <scope>NUCLEOTIDE SEQUENCE</scope>
    <source>
        <strain evidence="3">JI20-1</strain>
    </source>
</reference>
<dbReference type="OrthoDB" id="253287at2157"/>
<protein>
    <submittedName>
        <fullName evidence="2">Uncharacterized protein</fullName>
    </submittedName>
</protein>
<proteinExistence type="predicted"/>
<feature type="transmembrane region" description="Helical" evidence="1">
    <location>
        <begin position="35"/>
        <end position="55"/>
    </location>
</feature>
<feature type="transmembrane region" description="Helical" evidence="1">
    <location>
        <begin position="61"/>
        <end position="88"/>
    </location>
</feature>
<keyword evidence="3" id="KW-1185">Reference proteome</keyword>
<accession>A0A0U5D0E2</accession>
<keyword evidence="1" id="KW-1133">Transmembrane helix</keyword>